<dbReference type="SUPFAM" id="SSF52172">
    <property type="entry name" value="CheY-like"/>
    <property type="match status" value="1"/>
</dbReference>
<dbReference type="PROSITE" id="PS50110">
    <property type="entry name" value="RESPONSE_REGULATORY"/>
    <property type="match status" value="1"/>
</dbReference>
<feature type="domain" description="Response regulatory" evidence="3">
    <location>
        <begin position="35"/>
        <end position="165"/>
    </location>
</feature>
<dbReference type="GO" id="GO:0000160">
    <property type="term" value="P:phosphorelay signal transduction system"/>
    <property type="evidence" value="ECO:0007669"/>
    <property type="project" value="InterPro"/>
</dbReference>
<dbReference type="InterPro" id="IPR001789">
    <property type="entry name" value="Sig_transdc_resp-reg_receiver"/>
</dbReference>
<feature type="modified residue" description="4-aspartylphosphate" evidence="1">
    <location>
        <position position="86"/>
    </location>
</feature>
<dbReference type="AlphaFoldDB" id="A0A411DL49"/>
<gene>
    <name evidence="4" type="ORF">EU348_07235</name>
</gene>
<feature type="transmembrane region" description="Helical" evidence="2">
    <location>
        <begin position="6"/>
        <end position="26"/>
    </location>
</feature>
<evidence type="ECO:0000256" key="2">
    <source>
        <dbReference type="SAM" id="Phobius"/>
    </source>
</evidence>
<evidence type="ECO:0000256" key="1">
    <source>
        <dbReference type="PROSITE-ProRule" id="PRU00169"/>
    </source>
</evidence>
<proteinExistence type="predicted"/>
<accession>A0A411DL49</accession>
<dbReference type="Gene3D" id="3.40.50.2300">
    <property type="match status" value="1"/>
</dbReference>
<dbReference type="InterPro" id="IPR011006">
    <property type="entry name" value="CheY-like_superfamily"/>
</dbReference>
<keyword evidence="2" id="KW-0812">Transmembrane</keyword>
<keyword evidence="2" id="KW-1133">Transmembrane helix</keyword>
<dbReference type="EMBL" id="CP035532">
    <property type="protein sequence ID" value="QBA20994.1"/>
    <property type="molecule type" value="Genomic_DNA"/>
</dbReference>
<name>A0A411DL49_CHRID</name>
<keyword evidence="2" id="KW-0472">Membrane</keyword>
<reference evidence="4" key="1">
    <citation type="submission" date="2019-01" db="EMBL/GenBank/DDBJ databases">
        <title>Whole Genome Sequencing for Putative Detection of Antimicrobial Resistance and Potential Virulence Factors in Chryseobacterium indologenes isolated from Nile Tilapia in Tanzania.</title>
        <authorList>
            <person name="Mwega E."/>
            <person name="Mutoloki S."/>
            <person name="Mugimba K."/>
            <person name="Colquhoun D."/>
            <person name="Mdegela R."/>
            <person name="Evensen O."/>
            <person name="Wasteson Y."/>
        </authorList>
    </citation>
    <scope>NUCLEOTIDE SEQUENCE [LARGE SCALE GENOMIC DNA]</scope>
    <source>
        <strain evidence="4">StR 01</strain>
    </source>
</reference>
<keyword evidence="1" id="KW-0597">Phosphoprotein</keyword>
<sequence>MEIKLIVISALKSMINLKLILLFTLITNTLKMKIKVLLIEDNKTKANDINSFLSKKFPSVELTIRESLTSGLRDLFSNDYKFLLLDMSLPTREGAMSNTINSFEQLGGHRILSEMKRKKKKIPTILITMFSEFGVGESFLDINSLDIIMKDFNDFYKGLVFYSSQNDDWKMSLTKFVEDLL</sequence>
<evidence type="ECO:0000313" key="4">
    <source>
        <dbReference type="EMBL" id="QBA20994.1"/>
    </source>
</evidence>
<organism evidence="4">
    <name type="scientific">Chryseobacterium indologenes</name>
    <name type="common">Flavobacterium indologenes</name>
    <dbReference type="NCBI Taxonomy" id="253"/>
    <lineage>
        <taxon>Bacteria</taxon>
        <taxon>Pseudomonadati</taxon>
        <taxon>Bacteroidota</taxon>
        <taxon>Flavobacteriia</taxon>
        <taxon>Flavobacteriales</taxon>
        <taxon>Weeksellaceae</taxon>
        <taxon>Chryseobacterium group</taxon>
        <taxon>Chryseobacterium</taxon>
    </lineage>
</organism>
<evidence type="ECO:0000259" key="3">
    <source>
        <dbReference type="PROSITE" id="PS50110"/>
    </source>
</evidence>
<protein>
    <submittedName>
        <fullName evidence="4">Response regulator</fullName>
    </submittedName>
</protein>